<dbReference type="AlphaFoldDB" id="A0A934JYS7"/>
<protein>
    <submittedName>
        <fullName evidence="1">Uncharacterized protein</fullName>
    </submittedName>
</protein>
<comment type="caution">
    <text evidence="1">The sequence shown here is derived from an EMBL/GenBank/DDBJ whole genome shotgun (WGS) entry which is preliminary data.</text>
</comment>
<evidence type="ECO:0000313" key="1">
    <source>
        <dbReference type="EMBL" id="MBJ7596634.1"/>
    </source>
</evidence>
<dbReference type="Proteomes" id="UP000612893">
    <property type="component" value="Unassembled WGS sequence"/>
</dbReference>
<organism evidence="1 2">
    <name type="scientific">Candidatus Nephthysia bennettiae</name>
    <dbReference type="NCBI Taxonomy" id="3127016"/>
    <lineage>
        <taxon>Bacteria</taxon>
        <taxon>Bacillati</taxon>
        <taxon>Candidatus Dormiibacterota</taxon>
        <taxon>Candidatus Dormibacteria</taxon>
        <taxon>Candidatus Dormibacterales</taxon>
        <taxon>Candidatus Dormibacteraceae</taxon>
        <taxon>Candidatus Nephthysia</taxon>
    </lineage>
</organism>
<proteinExistence type="predicted"/>
<gene>
    <name evidence="1" type="ORF">JF922_00905</name>
</gene>
<dbReference type="EMBL" id="JAEKNR010000013">
    <property type="protein sequence ID" value="MBJ7596634.1"/>
    <property type="molecule type" value="Genomic_DNA"/>
</dbReference>
<evidence type="ECO:0000313" key="2">
    <source>
        <dbReference type="Proteomes" id="UP000612893"/>
    </source>
</evidence>
<keyword evidence="2" id="KW-1185">Reference proteome</keyword>
<dbReference type="RefSeq" id="WP_338198464.1">
    <property type="nucleotide sequence ID" value="NZ_JAEKNR010000013.1"/>
</dbReference>
<sequence>MSDRRLEALIQEREAELPVSPFLAHLDGRLVGDREATECGVEVRAVLQRTAVVLAAGELRVVRRSDLRVNAAGLRWRAEVPADRHLIAFGMEWPASKRKRKGLQL</sequence>
<reference evidence="1" key="1">
    <citation type="submission" date="2020-10" db="EMBL/GenBank/DDBJ databases">
        <title>Ca. Dormibacterota MAGs.</title>
        <authorList>
            <person name="Montgomery K."/>
        </authorList>
    </citation>
    <scope>NUCLEOTIDE SEQUENCE [LARGE SCALE GENOMIC DNA]</scope>
    <source>
        <strain evidence="1">SC8812_S17_10</strain>
    </source>
</reference>
<accession>A0A934JYS7</accession>
<name>A0A934JYS7_9BACT</name>